<dbReference type="InterPro" id="IPR036890">
    <property type="entry name" value="HATPase_C_sf"/>
</dbReference>
<keyword evidence="2" id="KW-1185">Reference proteome</keyword>
<keyword evidence="1" id="KW-0547">Nucleotide-binding</keyword>
<dbReference type="GO" id="GO:0005524">
    <property type="term" value="F:ATP binding"/>
    <property type="evidence" value="ECO:0007669"/>
    <property type="project" value="UniProtKB-KW"/>
</dbReference>
<dbReference type="EMBL" id="PYOU01000027">
    <property type="protein sequence ID" value="PSX03935.1"/>
    <property type="molecule type" value="Genomic_DNA"/>
</dbReference>
<protein>
    <submittedName>
        <fullName evidence="1">ATP-binding protein</fullName>
    </submittedName>
</protein>
<comment type="caution">
    <text evidence="1">The sequence shown here is derived from an EMBL/GenBank/DDBJ whole genome shotgun (WGS) entry which is preliminary data.</text>
</comment>
<proteinExistence type="predicted"/>
<accession>A0ABX5GYI9</accession>
<dbReference type="SUPFAM" id="SSF55874">
    <property type="entry name" value="ATPase domain of HSP90 chaperone/DNA topoisomerase II/histidine kinase"/>
    <property type="match status" value="1"/>
</dbReference>
<dbReference type="PANTHER" id="PTHR23336">
    <property type="entry name" value="ZINC FINGER CW-TYPE COILED-COIL DOMAIN PROTEIN 3"/>
    <property type="match status" value="1"/>
</dbReference>
<dbReference type="Gene3D" id="3.30.565.10">
    <property type="entry name" value="Histidine kinase-like ATPase, C-terminal domain"/>
    <property type="match status" value="1"/>
</dbReference>
<evidence type="ECO:0000313" key="1">
    <source>
        <dbReference type="EMBL" id="PSX03935.1"/>
    </source>
</evidence>
<name>A0ABX5GYI9_PHOAN</name>
<dbReference type="PANTHER" id="PTHR23336:SF76">
    <property type="entry name" value="MORC S5 DOMAIN-CONTAINING PROTEIN"/>
    <property type="match status" value="1"/>
</dbReference>
<gene>
    <name evidence="1" type="ORF">C0W27_20795</name>
</gene>
<evidence type="ECO:0000313" key="2">
    <source>
        <dbReference type="Proteomes" id="UP000240989"/>
    </source>
</evidence>
<sequence>MLPINISQFLISMRDSGYGLTEAIAEVIDNAIEAGSSFCSVKTLSHNNKVSRLAFADDGLGMTREELHKYLVLGESSRYLSHKTIGKYGVGAKAAAYSSCKRIDAYSRKEGTSVFYHTYYDLDLLRNNGHPLEITEPQPTKLPLELKGLFPNDVNTIIVWSKFDRWPQKSFNHVINEIKSDVGRIFRKYIHGGYKVFINNDSCIHFDPTGQLDNSYTDQILTRAYDGEEEPIRHFEPLFIKKNHILAEIETDEGNVETATLTVTLLNPAITRKAGMGGDSLARALKLKFGEGKISYLRNFREVGYSSFHSAFGRQVRSEDRFLGIEVNFSAHFDEHFSTKMVKRGIEPKGFVKDALQAALKEYTKIAIDHLMQRWRSHSTDVDVDFDSIEIAVERLNQLFTPNAGGLLSKEGTQEKYNELLKLGSQLGLNKNESKTYADRKANRPYVLEVVQSLTDGQLLDFTLTDQHVVIRINRSHSVYKTVWQPLTVISKLSKQELENVNASITASHALESLNLMIISFAKQHVNSPDGDFKTYIDDWSLNLEKLITHIDLNRVEK</sequence>
<keyword evidence="1" id="KW-0067">ATP-binding</keyword>
<reference evidence="1 2" key="1">
    <citation type="submission" date="2018-01" db="EMBL/GenBank/DDBJ databases">
        <title>Whole genome sequencing of Histamine producing bacteria.</title>
        <authorList>
            <person name="Butler K."/>
        </authorList>
    </citation>
    <scope>NUCLEOTIDE SEQUENCE [LARGE SCALE GENOMIC DNA]</scope>
    <source>
        <strain evidence="1 2">A6-1</strain>
    </source>
</reference>
<dbReference type="RefSeq" id="WP_045152830.1">
    <property type="nucleotide sequence ID" value="NZ_JZSW01000007.1"/>
</dbReference>
<dbReference type="Pfam" id="PF13589">
    <property type="entry name" value="HATPase_c_3"/>
    <property type="match status" value="1"/>
</dbReference>
<dbReference type="Proteomes" id="UP000240989">
    <property type="component" value="Unassembled WGS sequence"/>
</dbReference>
<organism evidence="1 2">
    <name type="scientific">Photobacterium angustum</name>
    <dbReference type="NCBI Taxonomy" id="661"/>
    <lineage>
        <taxon>Bacteria</taxon>
        <taxon>Pseudomonadati</taxon>
        <taxon>Pseudomonadota</taxon>
        <taxon>Gammaproteobacteria</taxon>
        <taxon>Vibrionales</taxon>
        <taxon>Vibrionaceae</taxon>
        <taxon>Photobacterium</taxon>
    </lineage>
</organism>
<dbReference type="InterPro" id="IPR045261">
    <property type="entry name" value="MORC_ATPase"/>
</dbReference>